<dbReference type="PANTHER" id="PTHR47356:SF2">
    <property type="entry name" value="FAD-BINDING DOMAIN-CONTAINING PROTEIN-RELATED"/>
    <property type="match status" value="1"/>
</dbReference>
<dbReference type="Pfam" id="PF01494">
    <property type="entry name" value="FAD_binding_3"/>
    <property type="match status" value="1"/>
</dbReference>
<organism evidence="6 7">
    <name type="scientific">Mortierella isabellina</name>
    <name type="common">Filamentous fungus</name>
    <name type="synonym">Umbelopsis isabellina</name>
    <dbReference type="NCBI Taxonomy" id="91625"/>
    <lineage>
        <taxon>Eukaryota</taxon>
        <taxon>Fungi</taxon>
        <taxon>Fungi incertae sedis</taxon>
        <taxon>Mucoromycota</taxon>
        <taxon>Mucoromycotina</taxon>
        <taxon>Umbelopsidomycetes</taxon>
        <taxon>Umbelopsidales</taxon>
        <taxon>Umbelopsidaceae</taxon>
        <taxon>Umbelopsis</taxon>
    </lineage>
</organism>
<dbReference type="Gene3D" id="3.50.50.60">
    <property type="entry name" value="FAD/NAD(P)-binding domain"/>
    <property type="match status" value="1"/>
</dbReference>
<proteinExistence type="inferred from homology"/>
<keyword evidence="2" id="KW-0285">Flavoprotein</keyword>
<dbReference type="InterPro" id="IPR050562">
    <property type="entry name" value="FAD_mOase_fung"/>
</dbReference>
<keyword evidence="3" id="KW-0274">FAD</keyword>
<dbReference type="OrthoDB" id="655030at2759"/>
<comment type="caution">
    <text evidence="6">The sequence shown here is derived from an EMBL/GenBank/DDBJ whole genome shotgun (WGS) entry which is preliminary data.</text>
</comment>
<dbReference type="EMBL" id="JAEPQZ010000011">
    <property type="protein sequence ID" value="KAG2175627.1"/>
    <property type="molecule type" value="Genomic_DNA"/>
</dbReference>
<sequence>MEQKSFKAIIVGGSIAGLTLALAFEKANIDYILLEKGTDFAPELGASIGIFCNGMRVMDQLGLKDTIKERTEPMEEIFQYTGEGKLFSSSKMFKHLEERHGYAATFFERRNLLKILYEAQPQPSKLLGGKHVQTIEDDENGVTVTTKDGSVYKGDIVIGADGVWSRVRQSMWKAMERDGQTKDLAHDKQGNCLFGIAHGVNELPSGCVYNVYRPGTSFLVPTGKDGRTYFFYFEKLDTKYRSPNIPRYTEEDAIKTGESQINSKITDTINFGVIWNKRKHAVKVALEEGVFKRWHYGGRYVTLGDAAHKFTPNMGQGGNSAIESAAVLANCLRDALQKYPSGISAKQINEAFKLYQKDRHPRVKTTFERASELTKIEAMSGCTNILKGRYLYPRLGDGLKLKMAARAFAKAPSLNYIEKAKTPHTIPYDDEKPKHWLSVLKV</sequence>
<evidence type="ECO:0000259" key="5">
    <source>
        <dbReference type="Pfam" id="PF01494"/>
    </source>
</evidence>
<evidence type="ECO:0000256" key="2">
    <source>
        <dbReference type="ARBA" id="ARBA00022630"/>
    </source>
</evidence>
<dbReference type="Proteomes" id="UP000654370">
    <property type="component" value="Unassembled WGS sequence"/>
</dbReference>
<keyword evidence="4" id="KW-0560">Oxidoreductase</keyword>
<evidence type="ECO:0000256" key="4">
    <source>
        <dbReference type="ARBA" id="ARBA00023002"/>
    </source>
</evidence>
<evidence type="ECO:0000256" key="1">
    <source>
        <dbReference type="ARBA" id="ARBA00007992"/>
    </source>
</evidence>
<evidence type="ECO:0000256" key="3">
    <source>
        <dbReference type="ARBA" id="ARBA00022827"/>
    </source>
</evidence>
<dbReference type="InterPro" id="IPR036188">
    <property type="entry name" value="FAD/NAD-bd_sf"/>
</dbReference>
<gene>
    <name evidence="6" type="ORF">INT43_001274</name>
</gene>
<dbReference type="InterPro" id="IPR002938">
    <property type="entry name" value="FAD-bd"/>
</dbReference>
<keyword evidence="7" id="KW-1185">Reference proteome</keyword>
<dbReference type="GO" id="GO:0004497">
    <property type="term" value="F:monooxygenase activity"/>
    <property type="evidence" value="ECO:0007669"/>
    <property type="project" value="InterPro"/>
</dbReference>
<feature type="domain" description="FAD-binding" evidence="5">
    <location>
        <begin position="7"/>
        <end position="367"/>
    </location>
</feature>
<evidence type="ECO:0000313" key="7">
    <source>
        <dbReference type="Proteomes" id="UP000654370"/>
    </source>
</evidence>
<dbReference type="GO" id="GO:0071949">
    <property type="term" value="F:FAD binding"/>
    <property type="evidence" value="ECO:0007669"/>
    <property type="project" value="InterPro"/>
</dbReference>
<accession>A0A8H7UBM6</accession>
<dbReference type="PRINTS" id="PR00420">
    <property type="entry name" value="RNGMNOXGNASE"/>
</dbReference>
<name>A0A8H7UBM6_MORIS</name>
<evidence type="ECO:0000313" key="6">
    <source>
        <dbReference type="EMBL" id="KAG2175627.1"/>
    </source>
</evidence>
<dbReference type="SUPFAM" id="SSF51905">
    <property type="entry name" value="FAD/NAD(P)-binding domain"/>
    <property type="match status" value="1"/>
</dbReference>
<comment type="similarity">
    <text evidence="1">Belongs to the paxM FAD-dependent monooxygenase family.</text>
</comment>
<dbReference type="PANTHER" id="PTHR47356">
    <property type="entry name" value="FAD-DEPENDENT MONOOXYGENASE ASQG-RELATED"/>
    <property type="match status" value="1"/>
</dbReference>
<protein>
    <recommendedName>
        <fullName evidence="5">FAD-binding domain-containing protein</fullName>
    </recommendedName>
</protein>
<reference evidence="6" key="1">
    <citation type="submission" date="2020-12" db="EMBL/GenBank/DDBJ databases">
        <title>Metabolic potential, ecology and presence of endohyphal bacteria is reflected in genomic diversity of Mucoromycotina.</title>
        <authorList>
            <person name="Muszewska A."/>
            <person name="Okrasinska A."/>
            <person name="Steczkiewicz K."/>
            <person name="Drgas O."/>
            <person name="Orlowska M."/>
            <person name="Perlinska-Lenart U."/>
            <person name="Aleksandrzak-Piekarczyk T."/>
            <person name="Szatraj K."/>
            <person name="Zielenkiewicz U."/>
            <person name="Pilsyk S."/>
            <person name="Malc E."/>
            <person name="Mieczkowski P."/>
            <person name="Kruszewska J.S."/>
            <person name="Biernat P."/>
            <person name="Pawlowska J."/>
        </authorList>
    </citation>
    <scope>NUCLEOTIDE SEQUENCE</scope>
    <source>
        <strain evidence="6">WA0000067209</strain>
    </source>
</reference>
<dbReference type="AlphaFoldDB" id="A0A8H7UBM6"/>